<evidence type="ECO:0000313" key="2">
    <source>
        <dbReference type="Proteomes" id="UP000327030"/>
    </source>
</evidence>
<accession>A0A5P6VWA0</accession>
<evidence type="ECO:0000313" key="1">
    <source>
        <dbReference type="EMBL" id="QFJ56341.1"/>
    </source>
</evidence>
<geneLocation type="plasmid" evidence="2">
    <name>pnp95</name>
</geneLocation>
<dbReference type="EMBL" id="CP043029">
    <property type="protein sequence ID" value="QFJ56341.1"/>
    <property type="molecule type" value="Genomic_DNA"/>
</dbReference>
<dbReference type="KEGG" id="pxv:FXF36_15615"/>
<keyword evidence="1" id="KW-0614">Plasmid</keyword>
<dbReference type="SUPFAM" id="SSF52540">
    <property type="entry name" value="P-loop containing nucleoside triphosphate hydrolases"/>
    <property type="match status" value="1"/>
</dbReference>
<dbReference type="Gene3D" id="3.40.50.300">
    <property type="entry name" value="P-loop containing nucleotide triphosphate hydrolases"/>
    <property type="match status" value="1"/>
</dbReference>
<organism evidence="1 2">
    <name type="scientific">Pseudobutyrivibrio xylanivorans</name>
    <dbReference type="NCBI Taxonomy" id="185007"/>
    <lineage>
        <taxon>Bacteria</taxon>
        <taxon>Bacillati</taxon>
        <taxon>Bacillota</taxon>
        <taxon>Clostridia</taxon>
        <taxon>Lachnospirales</taxon>
        <taxon>Lachnospiraceae</taxon>
        <taxon>Pseudobutyrivibrio</taxon>
    </lineage>
</organism>
<dbReference type="AlphaFoldDB" id="A0A5P6VWA0"/>
<dbReference type="OrthoDB" id="1550566at2"/>
<protein>
    <recommendedName>
        <fullName evidence="3">ATP-binding protein</fullName>
    </recommendedName>
</protein>
<dbReference type="InterPro" id="IPR027417">
    <property type="entry name" value="P-loop_NTPase"/>
</dbReference>
<evidence type="ECO:0008006" key="3">
    <source>
        <dbReference type="Google" id="ProtNLM"/>
    </source>
</evidence>
<dbReference type="Proteomes" id="UP000327030">
    <property type="component" value="Plasmid pNP95"/>
</dbReference>
<reference evidence="2" key="1">
    <citation type="submission" date="2019-08" db="EMBL/GenBank/DDBJ databases">
        <title>Complete Genome Sequence of the Polysaccharide-Degrading Rumen Bacterium Pseudobutyrivibrio xylanivorans MA3014.</title>
        <authorList>
            <person name="Palevich N."/>
            <person name="Maclean P.H."/>
            <person name="Kelly W.J."/>
            <person name="Leahy S.C."/>
            <person name="Rakonjac J."/>
            <person name="Attwood G.T."/>
        </authorList>
    </citation>
    <scope>NUCLEOTIDE SEQUENCE [LARGE SCALE GENOMIC DNA]</scope>
    <source>
        <strain evidence="2">MA3014</strain>
        <plasmid evidence="2">pnp95</plasmid>
    </source>
</reference>
<sequence>MQNPFTHAFGAKPIKYISPILTEEILENFTYPQPSERAYILTGVRGSGKTVMLSTIARELSERKDWIVYNLNATVDMVGQLAAKLSEHPMCAKHFVKPKGVSLSVASISVGFEYNKEKVFDIYTMISNMIETLAAKGIKVLITIDDVMANEEMKIFAHTFQQLLTDSRDLPVYLIMTGLYTNYKDIQNKEDFKGSTFLTRLLEKEVEPLDESQMAVSYCNTFNIDEPEGIRLAKMTKGYAFAYQLLGYWYFEKYINEKDSVRDVEMEYRSELIKYCYSKLWTELSEKDKIIVKAMTVLNADAKKIKREDILKYLESINEGMKSTTFGTYRERLVGKGIVATSDNREGLYWLTLPEFGNYVRLYHID</sequence>
<proteinExistence type="predicted"/>
<gene>
    <name evidence="1" type="ORF">FXF36_15615</name>
</gene>
<dbReference type="RefSeq" id="WP_151625962.1">
    <property type="nucleotide sequence ID" value="NZ_CP043029.1"/>
</dbReference>
<name>A0A5P6VWA0_PSEXY</name>